<protein>
    <submittedName>
        <fullName evidence="2">Uncharacterized protein</fullName>
    </submittedName>
</protein>
<evidence type="ECO:0000313" key="3">
    <source>
        <dbReference type="Proteomes" id="UP001201812"/>
    </source>
</evidence>
<feature type="compositionally biased region" description="Low complexity" evidence="1">
    <location>
        <begin position="120"/>
        <end position="129"/>
    </location>
</feature>
<feature type="compositionally biased region" description="Basic and acidic residues" evidence="1">
    <location>
        <begin position="220"/>
        <end position="240"/>
    </location>
</feature>
<name>A0AAD4MI97_9BILA</name>
<keyword evidence="3" id="KW-1185">Reference proteome</keyword>
<proteinExistence type="predicted"/>
<reference evidence="2" key="1">
    <citation type="submission" date="2022-01" db="EMBL/GenBank/DDBJ databases">
        <title>Genome Sequence Resource for Two Populations of Ditylenchus destructor, the Migratory Endoparasitic Phytonematode.</title>
        <authorList>
            <person name="Zhang H."/>
            <person name="Lin R."/>
            <person name="Xie B."/>
        </authorList>
    </citation>
    <scope>NUCLEOTIDE SEQUENCE</scope>
    <source>
        <strain evidence="2">BazhouSP</strain>
    </source>
</reference>
<sequence length="336" mass="36766">MRLAVKRAASPRRRIGKIVAARRDGNDDGVAAAAALECMKEPPCRRSGTVRLSKLARNRNGKSAKHASRFHPRRPEAAHRLLRKRRSISPRQRPMAAAAARGRPVSRRAQPPWAASPRRSGAPSPRCAGSPPPARRRAASGCWPRCRAARAPRSGRPAPAGRPRSAAPAVPVALEAIGHHGQVLALQPLAHRGQLFGRHVHRLRLVHRQRGLAHHRREHRGLQHHREREVAREAHADRADPGPAALRVREPRQRAQPLRDRARLVGREGAELGAHAGALEHRDAFLRTGHGAVAAEERRHVDGEARVAHPACEARHVRADAGISVITITAGPRPMT</sequence>
<dbReference type="AlphaFoldDB" id="A0AAD4MI97"/>
<accession>A0AAD4MI97</accession>
<dbReference type="Proteomes" id="UP001201812">
    <property type="component" value="Unassembled WGS sequence"/>
</dbReference>
<feature type="region of interest" description="Disordered" evidence="1">
    <location>
        <begin position="56"/>
        <end position="142"/>
    </location>
</feature>
<organism evidence="2 3">
    <name type="scientific">Ditylenchus destructor</name>
    <dbReference type="NCBI Taxonomy" id="166010"/>
    <lineage>
        <taxon>Eukaryota</taxon>
        <taxon>Metazoa</taxon>
        <taxon>Ecdysozoa</taxon>
        <taxon>Nematoda</taxon>
        <taxon>Chromadorea</taxon>
        <taxon>Rhabditida</taxon>
        <taxon>Tylenchina</taxon>
        <taxon>Tylenchomorpha</taxon>
        <taxon>Sphaerularioidea</taxon>
        <taxon>Anguinidae</taxon>
        <taxon>Anguininae</taxon>
        <taxon>Ditylenchus</taxon>
    </lineage>
</organism>
<feature type="region of interest" description="Disordered" evidence="1">
    <location>
        <begin position="211"/>
        <end position="240"/>
    </location>
</feature>
<dbReference type="EMBL" id="JAKKPZ010000658">
    <property type="protein sequence ID" value="KAI1693233.1"/>
    <property type="molecule type" value="Genomic_DNA"/>
</dbReference>
<comment type="caution">
    <text evidence="2">The sequence shown here is derived from an EMBL/GenBank/DDBJ whole genome shotgun (WGS) entry which is preliminary data.</text>
</comment>
<feature type="compositionally biased region" description="Low complexity" evidence="1">
    <location>
        <begin position="90"/>
        <end position="109"/>
    </location>
</feature>
<gene>
    <name evidence="2" type="ORF">DdX_20788</name>
</gene>
<evidence type="ECO:0000313" key="2">
    <source>
        <dbReference type="EMBL" id="KAI1693233.1"/>
    </source>
</evidence>
<evidence type="ECO:0000256" key="1">
    <source>
        <dbReference type="SAM" id="MobiDB-lite"/>
    </source>
</evidence>
<feature type="compositionally biased region" description="Basic residues" evidence="1">
    <location>
        <begin position="56"/>
        <end position="72"/>
    </location>
</feature>